<protein>
    <submittedName>
        <fullName evidence="1">Uncharacterized protein</fullName>
    </submittedName>
</protein>
<dbReference type="EMBL" id="JBBPBN010000289">
    <property type="protein sequence ID" value="KAK8490198.1"/>
    <property type="molecule type" value="Genomic_DNA"/>
</dbReference>
<dbReference type="Proteomes" id="UP001396334">
    <property type="component" value="Unassembled WGS sequence"/>
</dbReference>
<keyword evidence="2" id="KW-1185">Reference proteome</keyword>
<organism evidence="1 2">
    <name type="scientific">Hibiscus sabdariffa</name>
    <name type="common">roselle</name>
    <dbReference type="NCBI Taxonomy" id="183260"/>
    <lineage>
        <taxon>Eukaryota</taxon>
        <taxon>Viridiplantae</taxon>
        <taxon>Streptophyta</taxon>
        <taxon>Embryophyta</taxon>
        <taxon>Tracheophyta</taxon>
        <taxon>Spermatophyta</taxon>
        <taxon>Magnoliopsida</taxon>
        <taxon>eudicotyledons</taxon>
        <taxon>Gunneridae</taxon>
        <taxon>Pentapetalae</taxon>
        <taxon>rosids</taxon>
        <taxon>malvids</taxon>
        <taxon>Malvales</taxon>
        <taxon>Malvaceae</taxon>
        <taxon>Malvoideae</taxon>
        <taxon>Hibiscus</taxon>
    </lineage>
</organism>
<accession>A0ABR2AAS4</accession>
<reference evidence="1 2" key="1">
    <citation type="journal article" date="2024" name="G3 (Bethesda)">
        <title>Genome assembly of Hibiscus sabdariffa L. provides insights into metabolisms of medicinal natural products.</title>
        <authorList>
            <person name="Kim T."/>
        </authorList>
    </citation>
    <scope>NUCLEOTIDE SEQUENCE [LARGE SCALE GENOMIC DNA]</scope>
    <source>
        <strain evidence="1">TK-2024</strain>
        <tissue evidence="1">Old leaves</tissue>
    </source>
</reference>
<evidence type="ECO:0000313" key="2">
    <source>
        <dbReference type="Proteomes" id="UP001396334"/>
    </source>
</evidence>
<name>A0ABR2AAS4_9ROSI</name>
<sequence length="286" mass="31189">MNRWLRDENDGCSPRIKDDGVNCGISFANLPDNYGKNFRCDSVGDPSFPTKSMGNSLTAGNTCRWHFRFEAAWLIEESCESEVKRLWDCTKGSIPDRLVELGVGLDAWFAHIKRDRRLTVNDLRKGLVELADLRHCGNHVSELDSASGQYIQDPHDMARVAMEYFHNMFASQSPTDGDRVLQAKKETREAPIKDPIIGNVAVAMLLSGPGTRAESGDKLGAGAGAGAGLLAAMTVLMEAATTIIAHDIFFMPMAQGQMSSELNIPSGFQLDIQFSYSSLAAVVLGS</sequence>
<evidence type="ECO:0000313" key="1">
    <source>
        <dbReference type="EMBL" id="KAK8490198.1"/>
    </source>
</evidence>
<proteinExistence type="predicted"/>
<comment type="caution">
    <text evidence="1">The sequence shown here is derived from an EMBL/GenBank/DDBJ whole genome shotgun (WGS) entry which is preliminary data.</text>
</comment>
<gene>
    <name evidence="1" type="ORF">V6N11_028913</name>
</gene>